<evidence type="ECO:0000313" key="2">
    <source>
        <dbReference type="Proteomes" id="UP000814033"/>
    </source>
</evidence>
<keyword evidence="2" id="KW-1185">Reference proteome</keyword>
<gene>
    <name evidence="1" type="ORF">FA95DRAFT_1562950</name>
</gene>
<organism evidence="1 2">
    <name type="scientific">Auriscalpium vulgare</name>
    <dbReference type="NCBI Taxonomy" id="40419"/>
    <lineage>
        <taxon>Eukaryota</taxon>
        <taxon>Fungi</taxon>
        <taxon>Dikarya</taxon>
        <taxon>Basidiomycota</taxon>
        <taxon>Agaricomycotina</taxon>
        <taxon>Agaricomycetes</taxon>
        <taxon>Russulales</taxon>
        <taxon>Auriscalpiaceae</taxon>
        <taxon>Auriscalpium</taxon>
    </lineage>
</organism>
<protein>
    <submittedName>
        <fullName evidence="1">Uncharacterized protein</fullName>
    </submittedName>
</protein>
<reference evidence="1" key="2">
    <citation type="journal article" date="2022" name="New Phytol.">
        <title>Evolutionary transition to the ectomycorrhizal habit in the genomes of a hyperdiverse lineage of mushroom-forming fungi.</title>
        <authorList>
            <person name="Looney B."/>
            <person name="Miyauchi S."/>
            <person name="Morin E."/>
            <person name="Drula E."/>
            <person name="Courty P.E."/>
            <person name="Kohler A."/>
            <person name="Kuo A."/>
            <person name="LaButti K."/>
            <person name="Pangilinan J."/>
            <person name="Lipzen A."/>
            <person name="Riley R."/>
            <person name="Andreopoulos W."/>
            <person name="He G."/>
            <person name="Johnson J."/>
            <person name="Nolan M."/>
            <person name="Tritt A."/>
            <person name="Barry K.W."/>
            <person name="Grigoriev I.V."/>
            <person name="Nagy L.G."/>
            <person name="Hibbett D."/>
            <person name="Henrissat B."/>
            <person name="Matheny P.B."/>
            <person name="Labbe J."/>
            <person name="Martin F.M."/>
        </authorList>
    </citation>
    <scope>NUCLEOTIDE SEQUENCE</scope>
    <source>
        <strain evidence="1">FP105234-sp</strain>
    </source>
</reference>
<accession>A0ACB8RJC1</accession>
<reference evidence="1" key="1">
    <citation type="submission" date="2021-02" db="EMBL/GenBank/DDBJ databases">
        <authorList>
            <consortium name="DOE Joint Genome Institute"/>
            <person name="Ahrendt S."/>
            <person name="Looney B.P."/>
            <person name="Miyauchi S."/>
            <person name="Morin E."/>
            <person name="Drula E."/>
            <person name="Courty P.E."/>
            <person name="Chicoki N."/>
            <person name="Fauchery L."/>
            <person name="Kohler A."/>
            <person name="Kuo A."/>
            <person name="Labutti K."/>
            <person name="Pangilinan J."/>
            <person name="Lipzen A."/>
            <person name="Riley R."/>
            <person name="Andreopoulos W."/>
            <person name="He G."/>
            <person name="Johnson J."/>
            <person name="Barry K.W."/>
            <person name="Grigoriev I.V."/>
            <person name="Nagy L."/>
            <person name="Hibbett D."/>
            <person name="Henrissat B."/>
            <person name="Matheny P.B."/>
            <person name="Labbe J."/>
            <person name="Martin F."/>
        </authorList>
    </citation>
    <scope>NUCLEOTIDE SEQUENCE</scope>
    <source>
        <strain evidence="1">FP105234-sp</strain>
    </source>
</reference>
<dbReference type="Proteomes" id="UP000814033">
    <property type="component" value="Unassembled WGS sequence"/>
</dbReference>
<name>A0ACB8RJC1_9AGAM</name>
<comment type="caution">
    <text evidence="1">The sequence shown here is derived from an EMBL/GenBank/DDBJ whole genome shotgun (WGS) entry which is preliminary data.</text>
</comment>
<proteinExistence type="predicted"/>
<evidence type="ECO:0000313" key="1">
    <source>
        <dbReference type="EMBL" id="KAI0043806.1"/>
    </source>
</evidence>
<dbReference type="EMBL" id="MU276004">
    <property type="protein sequence ID" value="KAI0043806.1"/>
    <property type="molecule type" value="Genomic_DNA"/>
</dbReference>
<sequence length="497" mass="55195">MPLVPLSPQTVSVPSPSTHDAPAAAPRGDALPNETLLHIFSFLSRSYPVSNVSRRWREVAGALPHLWLVEIRLGSDRQRKRLAQAAHSLRPLSIEDYALTEADTDLVAECLPHTRALSIRMHHRTHLLSKLTRPAPMLEKLSLRVSMVATCPDGFLGNYAPNLQDLNLIAISGIPWTSPIFRGLVHLRVHFPEFGQTGAEHCEALLDALESMRSLEALSFDKAVNGGHQSDVHDARPKVLLPRLTRLAITGDHPERCLHLLTHIEAAPGTGLELSMTSYDRDAFRRAIPVVSRHVALWAQGAARQTSVYFRASDAVDACDMDVTIDRSPPRAASCHANTLDLNFTNFSASMLHAGISELTRLAWETVTWGTLEELILEDLPRNAAGLGLPDSWWNVLKTARCVRRLVARGKSVGVVLEFLTTQDVCLQHGRRDTLLPALKELVLEQSQEGSPWKRLPVELVDAFRVWLKDREEIGCRLDTLLTHEVLPSIDHIPAHL</sequence>